<reference evidence="2" key="1">
    <citation type="journal article" date="2017" name="Nat. Ecol. Evol.">
        <title>Genome expansion and lineage-specific genetic innovations in the forest pathogenic fungi Armillaria.</title>
        <authorList>
            <person name="Sipos G."/>
            <person name="Prasanna A.N."/>
            <person name="Walter M.C."/>
            <person name="O'Connor E."/>
            <person name="Balint B."/>
            <person name="Krizsan K."/>
            <person name="Kiss B."/>
            <person name="Hess J."/>
            <person name="Varga T."/>
            <person name="Slot J."/>
            <person name="Riley R."/>
            <person name="Boka B."/>
            <person name="Rigling D."/>
            <person name="Barry K."/>
            <person name="Lee J."/>
            <person name="Mihaltcheva S."/>
            <person name="LaButti K."/>
            <person name="Lipzen A."/>
            <person name="Waldron R."/>
            <person name="Moloney N.M."/>
            <person name="Sperisen C."/>
            <person name="Kredics L."/>
            <person name="Vagvoelgyi C."/>
            <person name="Patrignani A."/>
            <person name="Fitzpatrick D."/>
            <person name="Nagy I."/>
            <person name="Doyle S."/>
            <person name="Anderson J.B."/>
            <person name="Grigoriev I.V."/>
            <person name="Gueldener U."/>
            <person name="Muensterkoetter M."/>
            <person name="Nagy L.G."/>
        </authorList>
    </citation>
    <scope>NUCLEOTIDE SEQUENCE [LARGE SCALE GENOMIC DNA]</scope>
    <source>
        <strain evidence="2">C18/9</strain>
    </source>
</reference>
<dbReference type="Proteomes" id="UP000219338">
    <property type="component" value="Unassembled WGS sequence"/>
</dbReference>
<name>A0A284RWS5_ARMOS</name>
<dbReference type="EMBL" id="FUEG01000019">
    <property type="protein sequence ID" value="SJL13208.1"/>
    <property type="molecule type" value="Genomic_DNA"/>
</dbReference>
<proteinExistence type="predicted"/>
<dbReference type="AlphaFoldDB" id="A0A284RWS5"/>
<evidence type="ECO:0000313" key="1">
    <source>
        <dbReference type="EMBL" id="SJL13208.1"/>
    </source>
</evidence>
<keyword evidence="2" id="KW-1185">Reference proteome</keyword>
<accession>A0A284RWS5</accession>
<protein>
    <submittedName>
        <fullName evidence="1">Uncharacterized protein</fullName>
    </submittedName>
</protein>
<organism evidence="1 2">
    <name type="scientific">Armillaria ostoyae</name>
    <name type="common">Armillaria root rot fungus</name>
    <dbReference type="NCBI Taxonomy" id="47428"/>
    <lineage>
        <taxon>Eukaryota</taxon>
        <taxon>Fungi</taxon>
        <taxon>Dikarya</taxon>
        <taxon>Basidiomycota</taxon>
        <taxon>Agaricomycotina</taxon>
        <taxon>Agaricomycetes</taxon>
        <taxon>Agaricomycetidae</taxon>
        <taxon>Agaricales</taxon>
        <taxon>Marasmiineae</taxon>
        <taxon>Physalacriaceae</taxon>
        <taxon>Armillaria</taxon>
    </lineage>
</organism>
<gene>
    <name evidence="1" type="ORF">ARMOST_16647</name>
</gene>
<sequence length="81" mass="9632">MNELQPVLKSHENDQEWRLTLRTMGKTKTRRNQTAITIARALMMKQGNRDQLRPGSTRAKAQGDPINWDEEYWIGDKYRMR</sequence>
<evidence type="ECO:0000313" key="2">
    <source>
        <dbReference type="Proteomes" id="UP000219338"/>
    </source>
</evidence>